<keyword evidence="1" id="KW-0472">Membrane</keyword>
<protein>
    <submittedName>
        <fullName evidence="2">Uncharacterized protein</fullName>
    </submittedName>
</protein>
<feature type="transmembrane region" description="Helical" evidence="1">
    <location>
        <begin position="130"/>
        <end position="151"/>
    </location>
</feature>
<dbReference type="Proteomes" id="UP000612899">
    <property type="component" value="Unassembled WGS sequence"/>
</dbReference>
<dbReference type="EMBL" id="BONY01000058">
    <property type="protein sequence ID" value="GIH08961.1"/>
    <property type="molecule type" value="Genomic_DNA"/>
</dbReference>
<name>A0A8J3QGM4_9ACTN</name>
<proteinExistence type="predicted"/>
<keyword evidence="3" id="KW-1185">Reference proteome</keyword>
<organism evidence="2 3">
    <name type="scientific">Rhizocola hellebori</name>
    <dbReference type="NCBI Taxonomy" id="1392758"/>
    <lineage>
        <taxon>Bacteria</taxon>
        <taxon>Bacillati</taxon>
        <taxon>Actinomycetota</taxon>
        <taxon>Actinomycetes</taxon>
        <taxon>Micromonosporales</taxon>
        <taxon>Micromonosporaceae</taxon>
        <taxon>Rhizocola</taxon>
    </lineage>
</organism>
<keyword evidence="1" id="KW-1133">Transmembrane helix</keyword>
<sequence length="156" mass="17202">MAKSNLMDRVANDLARGHTHPAKQRLHSLIAAHPNDLDLRRQLADVYRKTGDLVEAGRWSYLEESADPMELLAFERAYPSPASRRAALRWPADALAPTDWVRRKLAELPPAPATQTPSAPRMRMVFQLSWARLSAAAVLGGLAIVGIYAIAERIAG</sequence>
<evidence type="ECO:0000256" key="1">
    <source>
        <dbReference type="SAM" id="Phobius"/>
    </source>
</evidence>
<dbReference type="RefSeq" id="WP_203912696.1">
    <property type="nucleotide sequence ID" value="NZ_BONY01000058.1"/>
</dbReference>
<comment type="caution">
    <text evidence="2">The sequence shown here is derived from an EMBL/GenBank/DDBJ whole genome shotgun (WGS) entry which is preliminary data.</text>
</comment>
<dbReference type="InterPro" id="IPR046491">
    <property type="entry name" value="DUF6584"/>
</dbReference>
<evidence type="ECO:0000313" key="2">
    <source>
        <dbReference type="EMBL" id="GIH08961.1"/>
    </source>
</evidence>
<dbReference type="Pfam" id="PF20225">
    <property type="entry name" value="DUF6584"/>
    <property type="match status" value="1"/>
</dbReference>
<gene>
    <name evidence="2" type="ORF">Rhe02_70280</name>
</gene>
<reference evidence="2" key="1">
    <citation type="submission" date="2021-01" db="EMBL/GenBank/DDBJ databases">
        <title>Whole genome shotgun sequence of Rhizocola hellebori NBRC 109834.</title>
        <authorList>
            <person name="Komaki H."/>
            <person name="Tamura T."/>
        </authorList>
    </citation>
    <scope>NUCLEOTIDE SEQUENCE</scope>
    <source>
        <strain evidence="2">NBRC 109834</strain>
    </source>
</reference>
<evidence type="ECO:0000313" key="3">
    <source>
        <dbReference type="Proteomes" id="UP000612899"/>
    </source>
</evidence>
<keyword evidence="1" id="KW-0812">Transmembrane</keyword>
<dbReference type="AlphaFoldDB" id="A0A8J3QGM4"/>
<accession>A0A8J3QGM4</accession>